<evidence type="ECO:0000256" key="4">
    <source>
        <dbReference type="ARBA" id="ARBA00022692"/>
    </source>
</evidence>
<evidence type="ECO:0000256" key="7">
    <source>
        <dbReference type="SAM" id="Phobius"/>
    </source>
</evidence>
<evidence type="ECO:0000256" key="3">
    <source>
        <dbReference type="ARBA" id="ARBA00022475"/>
    </source>
</evidence>
<evidence type="ECO:0000256" key="5">
    <source>
        <dbReference type="ARBA" id="ARBA00022989"/>
    </source>
</evidence>
<dbReference type="AlphaFoldDB" id="A0A254Q3W2"/>
<dbReference type="Pfam" id="PF01891">
    <property type="entry name" value="CbiM"/>
    <property type="match status" value="1"/>
</dbReference>
<evidence type="ECO:0000256" key="6">
    <source>
        <dbReference type="ARBA" id="ARBA00023136"/>
    </source>
</evidence>
<evidence type="ECO:0000256" key="2">
    <source>
        <dbReference type="ARBA" id="ARBA00022448"/>
    </source>
</evidence>
<sequence length="215" mass="24119">MAWIFLACAIFLLGVFKSRDGVLLQPRLRNLFISCILLLAIAWNIRAHMPNNNLQNFIDLSFHFFGASLLVALFGFWSAITLLFIVALAGIFTFSGDLVEATSHYIMVSVIPAIFAYLVIRAVNRFLPKHFFVLILGNGYLAGFISTFATGILIYGLQQIFQINSFGTSDPLGWFLGLIVLSFMEGSLSGMLLAILLVYRPQWVSTYQEEHYMNA</sequence>
<keyword evidence="5 7" id="KW-1133">Transmembrane helix</keyword>
<reference evidence="8 9" key="1">
    <citation type="submission" date="2017-05" db="EMBL/GenBank/DDBJ databases">
        <title>Polynucleobacter sp. MWH-K35W1 isolated from the permanently anoxic monimolimnion of a meromictic lake.</title>
        <authorList>
            <person name="Hahn M.W."/>
        </authorList>
    </citation>
    <scope>NUCLEOTIDE SEQUENCE [LARGE SCALE GENOMIC DNA]</scope>
    <source>
        <strain evidence="8 9">MWH-K35W1</strain>
    </source>
</reference>
<dbReference type="RefSeq" id="WP_088526936.1">
    <property type="nucleotide sequence ID" value="NZ_NGUO01000004.1"/>
</dbReference>
<evidence type="ECO:0000313" key="8">
    <source>
        <dbReference type="EMBL" id="OWS72266.1"/>
    </source>
</evidence>
<feature type="transmembrane region" description="Helical" evidence="7">
    <location>
        <begin position="104"/>
        <end position="124"/>
    </location>
</feature>
<keyword evidence="9" id="KW-1185">Reference proteome</keyword>
<feature type="transmembrane region" description="Helical" evidence="7">
    <location>
        <begin position="174"/>
        <end position="199"/>
    </location>
</feature>
<evidence type="ECO:0000256" key="1">
    <source>
        <dbReference type="ARBA" id="ARBA00004651"/>
    </source>
</evidence>
<dbReference type="OrthoDB" id="5297929at2"/>
<dbReference type="Proteomes" id="UP000198104">
    <property type="component" value="Unassembled WGS sequence"/>
</dbReference>
<dbReference type="GO" id="GO:0000041">
    <property type="term" value="P:transition metal ion transport"/>
    <property type="evidence" value="ECO:0007669"/>
    <property type="project" value="InterPro"/>
</dbReference>
<keyword evidence="2" id="KW-0813">Transport</keyword>
<protein>
    <recommendedName>
        <fullName evidence="10">Energy-coupling factor ABC transporter permease</fullName>
    </recommendedName>
</protein>
<comment type="subcellular location">
    <subcellularLocation>
        <location evidence="1">Cell membrane</location>
        <topology evidence="1">Multi-pass membrane protein</topology>
    </subcellularLocation>
</comment>
<comment type="caution">
    <text evidence="8">The sequence shown here is derived from an EMBL/GenBank/DDBJ whole genome shotgun (WGS) entry which is preliminary data.</text>
</comment>
<feature type="transmembrane region" description="Helical" evidence="7">
    <location>
        <begin position="131"/>
        <end position="154"/>
    </location>
</feature>
<evidence type="ECO:0000313" key="9">
    <source>
        <dbReference type="Proteomes" id="UP000198104"/>
    </source>
</evidence>
<dbReference type="EMBL" id="NGUO01000004">
    <property type="protein sequence ID" value="OWS72266.1"/>
    <property type="molecule type" value="Genomic_DNA"/>
</dbReference>
<dbReference type="InterPro" id="IPR002751">
    <property type="entry name" value="CbiM/NikMN"/>
</dbReference>
<feature type="transmembrane region" description="Helical" evidence="7">
    <location>
        <begin position="65"/>
        <end position="92"/>
    </location>
</feature>
<organism evidence="8 9">
    <name type="scientific">Polynucleobacter aenigmaticus</name>
    <dbReference type="NCBI Taxonomy" id="1743164"/>
    <lineage>
        <taxon>Bacteria</taxon>
        <taxon>Pseudomonadati</taxon>
        <taxon>Pseudomonadota</taxon>
        <taxon>Betaproteobacteria</taxon>
        <taxon>Burkholderiales</taxon>
        <taxon>Burkholderiaceae</taxon>
        <taxon>Polynucleobacter</taxon>
    </lineage>
</organism>
<keyword evidence="4 7" id="KW-0812">Transmembrane</keyword>
<keyword evidence="6 7" id="KW-0472">Membrane</keyword>
<proteinExistence type="predicted"/>
<keyword evidence="3" id="KW-1003">Cell membrane</keyword>
<gene>
    <name evidence="8" type="ORF">CBI30_03500</name>
</gene>
<feature type="transmembrane region" description="Helical" evidence="7">
    <location>
        <begin position="28"/>
        <end position="45"/>
    </location>
</feature>
<evidence type="ECO:0008006" key="10">
    <source>
        <dbReference type="Google" id="ProtNLM"/>
    </source>
</evidence>
<dbReference type="Gene3D" id="1.10.1760.20">
    <property type="match status" value="1"/>
</dbReference>
<name>A0A254Q3W2_9BURK</name>
<accession>A0A254Q3W2</accession>
<dbReference type="GO" id="GO:0005886">
    <property type="term" value="C:plasma membrane"/>
    <property type="evidence" value="ECO:0007669"/>
    <property type="project" value="UniProtKB-SubCell"/>
</dbReference>